<accession>A0A3B1DFH1</accession>
<proteinExistence type="predicted"/>
<reference evidence="3" key="1">
    <citation type="submission" date="2018-06" db="EMBL/GenBank/DDBJ databases">
        <authorList>
            <person name="Zhirakovskaya E."/>
        </authorList>
    </citation>
    <scope>NUCLEOTIDE SEQUENCE</scope>
</reference>
<keyword evidence="2" id="KW-0812">Transmembrane</keyword>
<keyword evidence="2" id="KW-0472">Membrane</keyword>
<keyword evidence="2" id="KW-1133">Transmembrane helix</keyword>
<feature type="non-terminal residue" evidence="3">
    <location>
        <position position="330"/>
    </location>
</feature>
<gene>
    <name evidence="3" type="ORF">MNBD_PLANCTO03-1650</name>
</gene>
<protein>
    <submittedName>
        <fullName evidence="3">Uncharacterized protein</fullName>
    </submittedName>
</protein>
<feature type="region of interest" description="Disordered" evidence="1">
    <location>
        <begin position="251"/>
        <end position="294"/>
    </location>
</feature>
<dbReference type="EMBL" id="UOGK01000106">
    <property type="protein sequence ID" value="VAX37611.1"/>
    <property type="molecule type" value="Genomic_DNA"/>
</dbReference>
<sequence length="330" mass="35634">MRTGRRLPWLIFAVCALLVIDGMGWVTWQMLRLEQREHEAQQNAQRQEAVRLALWRMDGLLSPIIAAEAARPYFQYRSFYPAERAYTRMWEAVEPGEVLVPSPLLAGPGEFIRLHFESTPTGWLTSPQVPPTELRDRVESESLSLPDMLTVERSLVELTAILRGTPTVPGGMGTGDAAVVMDGGEAGEGVFADQLLSQAQQELQDYAQEERAKPGALGFEKLGEDAQVAGEGADERSLAEFQARQLSAMNARKAGGRDARPTGGEAGRGDGLSREVPGGQDARSTAGAADGVGGVGGVARVETGRFAPVWRPNPVTGEPELLFVRAVTVN</sequence>
<evidence type="ECO:0000256" key="2">
    <source>
        <dbReference type="SAM" id="Phobius"/>
    </source>
</evidence>
<name>A0A3B1DFH1_9ZZZZ</name>
<evidence type="ECO:0000313" key="3">
    <source>
        <dbReference type="EMBL" id="VAX37611.1"/>
    </source>
</evidence>
<dbReference type="AlphaFoldDB" id="A0A3B1DFH1"/>
<evidence type="ECO:0000256" key="1">
    <source>
        <dbReference type="SAM" id="MobiDB-lite"/>
    </source>
</evidence>
<feature type="transmembrane region" description="Helical" evidence="2">
    <location>
        <begin position="7"/>
        <end position="28"/>
    </location>
</feature>
<organism evidence="3">
    <name type="scientific">hydrothermal vent metagenome</name>
    <dbReference type="NCBI Taxonomy" id="652676"/>
    <lineage>
        <taxon>unclassified sequences</taxon>
        <taxon>metagenomes</taxon>
        <taxon>ecological metagenomes</taxon>
    </lineage>
</organism>